<proteinExistence type="predicted"/>
<dbReference type="InterPro" id="IPR000160">
    <property type="entry name" value="GGDEF_dom"/>
</dbReference>
<name>A0A1H0I287_9PSEU</name>
<dbReference type="InterPro" id="IPR029787">
    <property type="entry name" value="Nucleotide_cyclase"/>
</dbReference>
<dbReference type="Pfam" id="PF00990">
    <property type="entry name" value="GGDEF"/>
    <property type="match status" value="1"/>
</dbReference>
<evidence type="ECO:0000259" key="1">
    <source>
        <dbReference type="PROSITE" id="PS50887"/>
    </source>
</evidence>
<evidence type="ECO:0000313" key="2">
    <source>
        <dbReference type="EMBL" id="SDO25513.1"/>
    </source>
</evidence>
<dbReference type="GO" id="GO:1902201">
    <property type="term" value="P:negative regulation of bacterial-type flagellum-dependent cell motility"/>
    <property type="evidence" value="ECO:0007669"/>
    <property type="project" value="TreeGrafter"/>
</dbReference>
<dbReference type="CDD" id="cd01949">
    <property type="entry name" value="GGDEF"/>
    <property type="match status" value="1"/>
</dbReference>
<dbReference type="RefSeq" id="WP_133794081.1">
    <property type="nucleotide sequence ID" value="NZ_FNDV01000008.1"/>
</dbReference>
<dbReference type="NCBIfam" id="TIGR00254">
    <property type="entry name" value="GGDEF"/>
    <property type="match status" value="1"/>
</dbReference>
<dbReference type="OrthoDB" id="23692at2"/>
<dbReference type="PANTHER" id="PTHR45138">
    <property type="entry name" value="REGULATORY COMPONENTS OF SENSORY TRANSDUCTION SYSTEM"/>
    <property type="match status" value="1"/>
</dbReference>
<dbReference type="SUPFAM" id="SSF55073">
    <property type="entry name" value="Nucleotide cyclase"/>
    <property type="match status" value="1"/>
</dbReference>
<dbReference type="Proteomes" id="UP000199651">
    <property type="component" value="Unassembled WGS sequence"/>
</dbReference>
<dbReference type="GO" id="GO:0052621">
    <property type="term" value="F:diguanylate cyclase activity"/>
    <property type="evidence" value="ECO:0007669"/>
    <property type="project" value="TreeGrafter"/>
</dbReference>
<evidence type="ECO:0000313" key="3">
    <source>
        <dbReference type="Proteomes" id="UP000199651"/>
    </source>
</evidence>
<sequence>MPEPDPSRPAGQCADLLRLMDAGRLRDAAARAKLLTRFSTDPHERTQAHLFLLGALLTLGQAGTAEFAHVLAEADDAVKLFPEPAFVGEFHALAGGAAFAVGEIESAMLHTVDGMRATAQANPSVTTALAWYDLAWTAGELGMTDEVDLALRQAHEAGSPWGLHYEDAPMRLVTAVSADHRGDTDQCASMLADMSADGRRLAAGDLDGVAMADRAYLAYATARYTVLGGDPGVDPRRLMPAEADQASNPYRILTRVCLAITAGRPTDVLPALAATVPINLVHEVEILRLRSLALSSAGDLTGALAAEREAIRRFTEPWQNLRRLATNAARFRADHAVLSEYAAAALTDPLTGLPNRRHLEERLEEISGRRQRAIVGLMDLDNFKEVNTHHGHLAGDAVLARIASVVASSLREGDFLARYGGDEFVAVLTDTSMSAAHEVGDRVSAALARENWGELALAAPVGISIGWAELTAHGPSAALAAADQAMYARKGARDY</sequence>
<gene>
    <name evidence="2" type="ORF">SAMN05192558_102371</name>
</gene>
<feature type="domain" description="GGDEF" evidence="1">
    <location>
        <begin position="371"/>
        <end position="495"/>
    </location>
</feature>
<protein>
    <submittedName>
        <fullName evidence="2">Diguanylate cyclase (GGDEF) domain-containing protein</fullName>
    </submittedName>
</protein>
<dbReference type="GO" id="GO:0043709">
    <property type="term" value="P:cell adhesion involved in single-species biofilm formation"/>
    <property type="evidence" value="ECO:0007669"/>
    <property type="project" value="TreeGrafter"/>
</dbReference>
<dbReference type="SMART" id="SM00267">
    <property type="entry name" value="GGDEF"/>
    <property type="match status" value="1"/>
</dbReference>
<dbReference type="PANTHER" id="PTHR45138:SF24">
    <property type="entry name" value="DIGUANYLATE CYCLASE DGCC-RELATED"/>
    <property type="match status" value="1"/>
</dbReference>
<dbReference type="InterPro" id="IPR050469">
    <property type="entry name" value="Diguanylate_Cyclase"/>
</dbReference>
<dbReference type="InterPro" id="IPR043128">
    <property type="entry name" value="Rev_trsase/Diguanyl_cyclase"/>
</dbReference>
<keyword evidence="3" id="KW-1185">Reference proteome</keyword>
<dbReference type="EMBL" id="FNJB01000002">
    <property type="protein sequence ID" value="SDO25513.1"/>
    <property type="molecule type" value="Genomic_DNA"/>
</dbReference>
<reference evidence="3" key="1">
    <citation type="submission" date="2016-10" db="EMBL/GenBank/DDBJ databases">
        <authorList>
            <person name="Varghese N."/>
            <person name="Submissions S."/>
        </authorList>
    </citation>
    <scope>NUCLEOTIDE SEQUENCE [LARGE SCALE GENOMIC DNA]</scope>
    <source>
        <strain evidence="3">IBRC-M 10655</strain>
    </source>
</reference>
<dbReference type="GO" id="GO:0005886">
    <property type="term" value="C:plasma membrane"/>
    <property type="evidence" value="ECO:0007669"/>
    <property type="project" value="TreeGrafter"/>
</dbReference>
<dbReference type="Gene3D" id="3.30.70.270">
    <property type="match status" value="1"/>
</dbReference>
<accession>A0A1H0I287</accession>
<dbReference type="PROSITE" id="PS50887">
    <property type="entry name" value="GGDEF"/>
    <property type="match status" value="1"/>
</dbReference>
<dbReference type="STRING" id="504798.SAMN05421871_10870"/>
<organism evidence="2 3">
    <name type="scientific">Actinokineospora alba</name>
    <dbReference type="NCBI Taxonomy" id="504798"/>
    <lineage>
        <taxon>Bacteria</taxon>
        <taxon>Bacillati</taxon>
        <taxon>Actinomycetota</taxon>
        <taxon>Actinomycetes</taxon>
        <taxon>Pseudonocardiales</taxon>
        <taxon>Pseudonocardiaceae</taxon>
        <taxon>Actinokineospora</taxon>
    </lineage>
</organism>
<dbReference type="AlphaFoldDB" id="A0A1H0I287"/>